<evidence type="ECO:0000256" key="1">
    <source>
        <dbReference type="ARBA" id="ARBA00006484"/>
    </source>
</evidence>
<dbReference type="PANTHER" id="PTHR44196">
    <property type="entry name" value="DEHYDROGENASE/REDUCTASE SDR FAMILY MEMBER 7B"/>
    <property type="match status" value="1"/>
</dbReference>
<protein>
    <submittedName>
        <fullName evidence="4">SDR family oxidoreductase</fullName>
        <ecNumber evidence="4">1.-.-.-</ecNumber>
    </submittedName>
</protein>
<dbReference type="PANTHER" id="PTHR44196:SF1">
    <property type="entry name" value="DEHYDROGENASE_REDUCTASE SDR FAMILY MEMBER 7B"/>
    <property type="match status" value="1"/>
</dbReference>
<keyword evidence="5" id="KW-1185">Reference proteome</keyword>
<dbReference type="EMBL" id="JBBHJZ010000004">
    <property type="protein sequence ID" value="MEJ5978781.1"/>
    <property type="molecule type" value="Genomic_DNA"/>
</dbReference>
<organism evidence="4 5">
    <name type="scientific">Novosphingobium anseongense</name>
    <dbReference type="NCBI Taxonomy" id="3133436"/>
    <lineage>
        <taxon>Bacteria</taxon>
        <taxon>Pseudomonadati</taxon>
        <taxon>Pseudomonadota</taxon>
        <taxon>Alphaproteobacteria</taxon>
        <taxon>Sphingomonadales</taxon>
        <taxon>Sphingomonadaceae</taxon>
        <taxon>Novosphingobium</taxon>
    </lineage>
</organism>
<gene>
    <name evidence="4" type="ORF">WG901_19160</name>
</gene>
<dbReference type="CDD" id="cd05233">
    <property type="entry name" value="SDR_c"/>
    <property type="match status" value="1"/>
</dbReference>
<comment type="caution">
    <text evidence="4">The sequence shown here is derived from an EMBL/GenBank/DDBJ whole genome shotgun (WGS) entry which is preliminary data.</text>
</comment>
<dbReference type="Proteomes" id="UP001361239">
    <property type="component" value="Unassembled WGS sequence"/>
</dbReference>
<dbReference type="PRINTS" id="PR00081">
    <property type="entry name" value="GDHRDH"/>
</dbReference>
<dbReference type="InterPro" id="IPR002347">
    <property type="entry name" value="SDR_fam"/>
</dbReference>
<reference evidence="4 5" key="1">
    <citation type="submission" date="2024-03" db="EMBL/GenBank/DDBJ databases">
        <authorList>
            <person name="Jo J.-H."/>
        </authorList>
    </citation>
    <scope>NUCLEOTIDE SEQUENCE [LARGE SCALE GENOMIC DNA]</scope>
    <source>
        <strain evidence="4 5">PS1R-30</strain>
    </source>
</reference>
<evidence type="ECO:0000313" key="4">
    <source>
        <dbReference type="EMBL" id="MEJ5978781.1"/>
    </source>
</evidence>
<sequence length="301" mass="32695">MERQQEQDLTGKVVIVTGASRGVGRQAALYFAERGAKVVLAARTVDPDPELPGSLGEALKAIEAMGGEALVVQTDLANRADLQKLVDATVERFGGIDVLVNNAASTVGSVWQKKFLDLTFDEWSNDFDINLHAPFTLMQLVTPIMAARGGGRIVNVTTGSGEVFRMTEEHVPPGEVVGRNLVVPSYFASKRALDRLGNVIAPELRKHGVYVIGLHPGWVATEIVSARLEAQGFDPKEGDNRPVPPSVPARMIVYFASCADPDEYTGRLFWAEREMAELGVPAEVTETERTAEERLIVTTKV</sequence>
<evidence type="ECO:0000256" key="2">
    <source>
        <dbReference type="ARBA" id="ARBA00023002"/>
    </source>
</evidence>
<dbReference type="RefSeq" id="WP_339588719.1">
    <property type="nucleotide sequence ID" value="NZ_JBBHJZ010000004.1"/>
</dbReference>
<comment type="similarity">
    <text evidence="1 3">Belongs to the short-chain dehydrogenases/reductases (SDR) family.</text>
</comment>
<keyword evidence="2 4" id="KW-0560">Oxidoreductase</keyword>
<dbReference type="SUPFAM" id="SSF51735">
    <property type="entry name" value="NAD(P)-binding Rossmann-fold domains"/>
    <property type="match status" value="1"/>
</dbReference>
<dbReference type="EC" id="1.-.-.-" evidence="4"/>
<evidence type="ECO:0000256" key="3">
    <source>
        <dbReference type="RuleBase" id="RU000363"/>
    </source>
</evidence>
<name>A0ABU8S0B6_9SPHN</name>
<evidence type="ECO:0000313" key="5">
    <source>
        <dbReference type="Proteomes" id="UP001361239"/>
    </source>
</evidence>
<dbReference type="Pfam" id="PF00106">
    <property type="entry name" value="adh_short"/>
    <property type="match status" value="2"/>
</dbReference>
<dbReference type="PRINTS" id="PR00080">
    <property type="entry name" value="SDRFAMILY"/>
</dbReference>
<dbReference type="InterPro" id="IPR036291">
    <property type="entry name" value="NAD(P)-bd_dom_sf"/>
</dbReference>
<dbReference type="Gene3D" id="3.40.50.720">
    <property type="entry name" value="NAD(P)-binding Rossmann-like Domain"/>
    <property type="match status" value="1"/>
</dbReference>
<accession>A0ABU8S0B6</accession>
<dbReference type="GO" id="GO:0016491">
    <property type="term" value="F:oxidoreductase activity"/>
    <property type="evidence" value="ECO:0007669"/>
    <property type="project" value="UniProtKB-KW"/>
</dbReference>
<proteinExistence type="inferred from homology"/>